<keyword evidence="5" id="KW-0813">Transport</keyword>
<dbReference type="SUPFAM" id="SSF161098">
    <property type="entry name" value="MetI-like"/>
    <property type="match status" value="1"/>
</dbReference>
<dbReference type="GO" id="GO:0005886">
    <property type="term" value="C:plasma membrane"/>
    <property type="evidence" value="ECO:0007669"/>
    <property type="project" value="UniProtKB-SubCell"/>
</dbReference>
<dbReference type="Gene3D" id="1.10.3720.10">
    <property type="entry name" value="MetI-like"/>
    <property type="match status" value="1"/>
</dbReference>
<evidence type="ECO:0000256" key="1">
    <source>
        <dbReference type="ARBA" id="ARBA00004651"/>
    </source>
</evidence>
<protein>
    <submittedName>
        <fullName evidence="7">Peptide ABC transporter permease</fullName>
    </submittedName>
</protein>
<dbReference type="Proteomes" id="UP000095463">
    <property type="component" value="Unassembled WGS sequence"/>
</dbReference>
<feature type="transmembrane region" description="Helical" evidence="5">
    <location>
        <begin position="206"/>
        <end position="228"/>
    </location>
</feature>
<dbReference type="PANTHER" id="PTHR43839:SF3">
    <property type="entry name" value="OLIGOPEPTIDE ABC TRANSPORTER, PERMEASE PROTEIN"/>
    <property type="match status" value="1"/>
</dbReference>
<dbReference type="Pfam" id="PF12911">
    <property type="entry name" value="OppC_N"/>
    <property type="match status" value="1"/>
</dbReference>
<feature type="transmembrane region" description="Helical" evidence="5">
    <location>
        <begin position="12"/>
        <end position="32"/>
    </location>
</feature>
<dbReference type="InterPro" id="IPR025966">
    <property type="entry name" value="OppC_N"/>
</dbReference>
<comment type="subcellular location">
    <subcellularLocation>
        <location evidence="1 5">Cell membrane</location>
        <topology evidence="1 5">Multi-pass membrane protein</topology>
    </subcellularLocation>
</comment>
<keyword evidence="4 5" id="KW-0472">Membrane</keyword>
<feature type="transmembrane region" description="Helical" evidence="5">
    <location>
        <begin position="267"/>
        <end position="292"/>
    </location>
</feature>
<dbReference type="AlphaFoldDB" id="A0A1E5XSW5"/>
<feature type="transmembrane region" description="Helical" evidence="5">
    <location>
        <begin position="312"/>
        <end position="335"/>
    </location>
</feature>
<dbReference type="InterPro" id="IPR000515">
    <property type="entry name" value="MetI-like"/>
</dbReference>
<comment type="similarity">
    <text evidence="5">Belongs to the binding-protein-dependent transport system permease family.</text>
</comment>
<feature type="transmembrane region" description="Helical" evidence="5">
    <location>
        <begin position="142"/>
        <end position="167"/>
    </location>
</feature>
<comment type="caution">
    <text evidence="7">The sequence shown here is derived from an EMBL/GenBank/DDBJ whole genome shotgun (WGS) entry which is preliminary data.</text>
</comment>
<dbReference type="CDD" id="cd06261">
    <property type="entry name" value="TM_PBP2"/>
    <property type="match status" value="1"/>
</dbReference>
<dbReference type="InterPro" id="IPR035906">
    <property type="entry name" value="MetI-like_sf"/>
</dbReference>
<accession>A0A1E5XSW5</accession>
<sequence>MWYKFRAHRLAVASIWVIAALYLTAIFANWIAPFDPESRTGLPFSPPSWPTVMVDGEFVWPPVAFGVSQQLDRKTFKRVYAIDTSKRYPVQLFIAGDRHSWFGLFPNDMHLVGVDKGGAFFLMGTDSLGRDVFSRMVYGSRISLSIGLVGVAISLVLGVILGGISGYFGGWVDLTVQRLIEIIQCFPSIPLWMALAAALPHDWTTIQVYFGITVILSLVGWTDLARVVRGRFLSLREEDFVMAARLAGASEARIIGKHLLPSFMSHIIASVTLSIPSMILAETALSFLGIGLTPPALSWGVLLQDAQNVNTLATAPWLLLPGALVIVTVLAFNFLGDGLRDAADPFSRESFK</sequence>
<name>A0A1E5XSW5_9HYPH</name>
<dbReference type="Pfam" id="PF00528">
    <property type="entry name" value="BPD_transp_1"/>
    <property type="match status" value="1"/>
</dbReference>
<evidence type="ECO:0000256" key="3">
    <source>
        <dbReference type="ARBA" id="ARBA00022989"/>
    </source>
</evidence>
<gene>
    <name evidence="7" type="ORF">VW23_015180</name>
</gene>
<organism evidence="7 8">
    <name type="scientific">Devosia insulae DS-56</name>
    <dbReference type="NCBI Taxonomy" id="1116389"/>
    <lineage>
        <taxon>Bacteria</taxon>
        <taxon>Pseudomonadati</taxon>
        <taxon>Pseudomonadota</taxon>
        <taxon>Alphaproteobacteria</taxon>
        <taxon>Hyphomicrobiales</taxon>
        <taxon>Devosiaceae</taxon>
        <taxon>Devosia</taxon>
    </lineage>
</organism>
<keyword evidence="3 5" id="KW-1133">Transmembrane helix</keyword>
<feature type="domain" description="ABC transmembrane type-1" evidence="6">
    <location>
        <begin position="140"/>
        <end position="336"/>
    </location>
</feature>
<dbReference type="PROSITE" id="PS50928">
    <property type="entry name" value="ABC_TM1"/>
    <property type="match status" value="1"/>
</dbReference>
<dbReference type="GO" id="GO:0055085">
    <property type="term" value="P:transmembrane transport"/>
    <property type="evidence" value="ECO:0007669"/>
    <property type="project" value="InterPro"/>
</dbReference>
<keyword evidence="2 5" id="KW-0812">Transmembrane</keyword>
<dbReference type="PANTHER" id="PTHR43839">
    <property type="entry name" value="OPPC IN A BINDING PROTEIN-DEPENDENT TRANSPORT SYSTEM"/>
    <property type="match status" value="1"/>
</dbReference>
<evidence type="ECO:0000313" key="7">
    <source>
        <dbReference type="EMBL" id="OEO31678.1"/>
    </source>
</evidence>
<reference evidence="7 8" key="1">
    <citation type="journal article" date="2015" name="Genome Announc.">
        <title>Genome Assemblies of Three Soil-Associated Devosia species: D. insulae, D. limi, and D. soli.</title>
        <authorList>
            <person name="Hassan Y.I."/>
            <person name="Lepp D."/>
            <person name="Zhou T."/>
        </authorList>
    </citation>
    <scope>NUCLEOTIDE SEQUENCE [LARGE SCALE GENOMIC DNA]</scope>
    <source>
        <strain evidence="7 8">DS-56</strain>
    </source>
</reference>
<evidence type="ECO:0000256" key="2">
    <source>
        <dbReference type="ARBA" id="ARBA00022692"/>
    </source>
</evidence>
<evidence type="ECO:0000256" key="4">
    <source>
        <dbReference type="ARBA" id="ARBA00023136"/>
    </source>
</evidence>
<keyword evidence="8" id="KW-1185">Reference proteome</keyword>
<dbReference type="EMBL" id="LAJE02000150">
    <property type="protein sequence ID" value="OEO31678.1"/>
    <property type="molecule type" value="Genomic_DNA"/>
</dbReference>
<proteinExistence type="inferred from homology"/>
<evidence type="ECO:0000259" key="6">
    <source>
        <dbReference type="PROSITE" id="PS50928"/>
    </source>
</evidence>
<evidence type="ECO:0000256" key="5">
    <source>
        <dbReference type="RuleBase" id="RU363032"/>
    </source>
</evidence>
<evidence type="ECO:0000313" key="8">
    <source>
        <dbReference type="Proteomes" id="UP000095463"/>
    </source>
</evidence>